<accession>A0A142D879</accession>
<name>A0A142D879_9VIRU</name>
<dbReference type="SUPFAM" id="SSF56672">
    <property type="entry name" value="DNA/RNA polymerases"/>
    <property type="match status" value="1"/>
</dbReference>
<keyword evidence="3" id="KW-0808">Transferase</keyword>
<reference evidence="9" key="2">
    <citation type="journal article" date="2016" name="PLoS Biol.">
        <title>Hyperexpansion of RNA Bacteriophage Diversity.</title>
        <authorList>
            <person name="Krishnamurthy S.R."/>
            <person name="Janowski A.B."/>
            <person name="Zhao G."/>
            <person name="Barouch D."/>
            <person name="Wang D."/>
        </authorList>
    </citation>
    <scope>NUCLEOTIDE SEQUENCE</scope>
    <source>
        <strain evidence="9">AVE013</strain>
    </source>
</reference>
<keyword evidence="8" id="KW-0460">Magnesium</keyword>
<dbReference type="InterPro" id="IPR005093">
    <property type="entry name" value="RNArep_beta"/>
</dbReference>
<feature type="non-terminal residue" evidence="9">
    <location>
        <position position="1"/>
    </location>
</feature>
<evidence type="ECO:0000256" key="4">
    <source>
        <dbReference type="ARBA" id="ARBA00022695"/>
    </source>
</evidence>
<evidence type="ECO:0000256" key="2">
    <source>
        <dbReference type="ARBA" id="ARBA00022484"/>
    </source>
</evidence>
<dbReference type="GO" id="GO:0046872">
    <property type="term" value="F:metal ion binding"/>
    <property type="evidence" value="ECO:0007669"/>
    <property type="project" value="UniProtKB-KW"/>
</dbReference>
<proteinExistence type="predicted"/>
<evidence type="ECO:0000256" key="6">
    <source>
        <dbReference type="ARBA" id="ARBA00030248"/>
    </source>
</evidence>
<sequence>VVDCTDMLHYCLIRSLFANTVLAPYINNFHVDRVRFGDVIKISMMHAPMGAGTCFPIMTLVLCAACELACKRTGCSPSYVVYGDDIVIGSTAYYELRDVILPSLGLIVNYSKSYPPEHAFKEACGEETWNGVTIKPLRVPRRLDALSMLKKETRSLECLLDMYDSAYEYGYSTVCEFLEHTVHNLWDYDVPFTTPAGHLLYRSRPRARWNEKLQRHEFRVACVSTQREGWKSEYVTSKEKRALQNRLQSARVTEQTLLYRCTLYSIARRVDAPAQPFDGWLLWSRSRIRRKWVPTPEELESWILV</sequence>
<evidence type="ECO:0000256" key="8">
    <source>
        <dbReference type="PIRSR" id="PIRSR605093-1"/>
    </source>
</evidence>
<feature type="binding site" evidence="8">
    <location>
        <position position="85"/>
    </location>
    <ligand>
        <name>Mg(2+)</name>
        <dbReference type="ChEBI" id="CHEBI:18420"/>
        <label>2</label>
    </ligand>
</feature>
<protein>
    <recommendedName>
        <fullName evidence="1">RNA-directed RNA polymerase</fullName>
        <ecNumber evidence="1">2.7.7.48</ecNumber>
    </recommendedName>
    <alternativeName>
        <fullName evidence="6">RNA replicase beta chain</fullName>
    </alternativeName>
</protein>
<keyword evidence="4" id="KW-0548">Nucleotidyltransferase</keyword>
<evidence type="ECO:0000256" key="7">
    <source>
        <dbReference type="ARBA" id="ARBA00048744"/>
    </source>
</evidence>
<keyword evidence="8" id="KW-0479">Metal-binding</keyword>
<evidence type="ECO:0000256" key="5">
    <source>
        <dbReference type="ARBA" id="ARBA00022953"/>
    </source>
</evidence>
<evidence type="ECO:0000256" key="1">
    <source>
        <dbReference type="ARBA" id="ARBA00012494"/>
    </source>
</evidence>
<reference evidence="9" key="1">
    <citation type="submission" date="2015-08" db="EMBL/GenBank/DDBJ databases">
        <authorList>
            <person name="Babu N.S."/>
            <person name="Beckwith C.J."/>
            <person name="Beseler K.G."/>
            <person name="Brison A."/>
            <person name="Carone J.V."/>
            <person name="Caskin T.P."/>
            <person name="Diamond M."/>
            <person name="Durham M.E."/>
            <person name="Foxe J.M."/>
            <person name="Go M."/>
            <person name="Henderson B.A."/>
            <person name="Jones I.B."/>
            <person name="McGettigan J.A."/>
            <person name="Micheletti S.J."/>
            <person name="Nasrallah M.E."/>
            <person name="Ortiz D."/>
            <person name="Piller C.R."/>
            <person name="Privatt S.R."/>
            <person name="Schneider S.L."/>
            <person name="Sharp S."/>
            <person name="Smith T.C."/>
            <person name="Stanton J.D."/>
            <person name="Ullery H.E."/>
            <person name="Wilson R.J."/>
            <person name="Serrano M.G."/>
            <person name="Buck G."/>
            <person name="Lee V."/>
            <person name="Wang Y."/>
            <person name="Carvalho R."/>
            <person name="Voegtly L."/>
            <person name="Shi R."/>
            <person name="Duckworth R."/>
            <person name="Johnson A."/>
            <person name="Loviza R."/>
            <person name="Walstead R."/>
            <person name="Shah Z."/>
            <person name="Kiflezghi M."/>
            <person name="Wade K."/>
            <person name="Ball S.L."/>
            <person name="Bradley K.W."/>
            <person name="Asai D.J."/>
            <person name="Bowman C.A."/>
            <person name="Russell D.A."/>
            <person name="Pope W.H."/>
            <person name="Jacobs-Sera D."/>
            <person name="Hendrix R.W."/>
            <person name="Hatfull G.F."/>
        </authorList>
    </citation>
    <scope>NUCLEOTIDE SEQUENCE</scope>
    <source>
        <strain evidence="9">AVE013</strain>
    </source>
</reference>
<dbReference type="EC" id="2.7.7.48" evidence="1"/>
<feature type="binding site" evidence="8">
    <location>
        <position position="84"/>
    </location>
    <ligand>
        <name>Mg(2+)</name>
        <dbReference type="ChEBI" id="CHEBI:18420"/>
        <label>2</label>
    </ligand>
</feature>
<dbReference type="GO" id="GO:0039694">
    <property type="term" value="P:viral RNA genome replication"/>
    <property type="evidence" value="ECO:0007669"/>
    <property type="project" value="InterPro"/>
</dbReference>
<dbReference type="Pfam" id="PF03431">
    <property type="entry name" value="RNA_replicase_B"/>
    <property type="match status" value="1"/>
</dbReference>
<evidence type="ECO:0000313" key="9">
    <source>
        <dbReference type="EMBL" id="AMQ23548.1"/>
    </source>
</evidence>
<evidence type="ECO:0000256" key="3">
    <source>
        <dbReference type="ARBA" id="ARBA00022679"/>
    </source>
</evidence>
<dbReference type="InterPro" id="IPR043502">
    <property type="entry name" value="DNA/RNA_pol_sf"/>
</dbReference>
<keyword evidence="5" id="KW-0693">Viral RNA replication</keyword>
<keyword evidence="2" id="KW-0696">RNA-directed RNA polymerase</keyword>
<dbReference type="EMBL" id="KT462707">
    <property type="protein sequence ID" value="AMQ23548.1"/>
    <property type="molecule type" value="Genomic_RNA"/>
</dbReference>
<comment type="catalytic activity">
    <reaction evidence="7">
        <text>RNA(n) + a ribonucleoside 5'-triphosphate = RNA(n+1) + diphosphate</text>
        <dbReference type="Rhea" id="RHEA:21248"/>
        <dbReference type="Rhea" id="RHEA-COMP:14527"/>
        <dbReference type="Rhea" id="RHEA-COMP:17342"/>
        <dbReference type="ChEBI" id="CHEBI:33019"/>
        <dbReference type="ChEBI" id="CHEBI:61557"/>
        <dbReference type="ChEBI" id="CHEBI:140395"/>
        <dbReference type="EC" id="2.7.7.48"/>
    </reaction>
</comment>
<dbReference type="GO" id="GO:0003968">
    <property type="term" value="F:RNA-directed RNA polymerase activity"/>
    <property type="evidence" value="ECO:0007669"/>
    <property type="project" value="UniProtKB-KW"/>
</dbReference>
<comment type="cofactor">
    <cofactor evidence="8">
        <name>Mg(2+)</name>
        <dbReference type="ChEBI" id="CHEBI:18420"/>
    </cofactor>
    <text evidence="8">Binds 2 Mg(2+) per subunit.</text>
</comment>
<organism evidence="9">
    <name type="scientific">Leviviridae sp</name>
    <dbReference type="NCBI Taxonomy" id="2027243"/>
    <lineage>
        <taxon>Viruses</taxon>
        <taxon>Riboviria</taxon>
        <taxon>Orthornavirae</taxon>
        <taxon>Lenarviricota</taxon>
        <taxon>Leviviricetes</taxon>
        <taxon>Norzivirales</taxon>
        <taxon>Fiersviridae</taxon>
    </lineage>
</organism>